<keyword evidence="2" id="KW-1185">Reference proteome</keyword>
<dbReference type="Proteomes" id="UP000294581">
    <property type="component" value="Unassembled WGS sequence"/>
</dbReference>
<dbReference type="EMBL" id="SORF01000019">
    <property type="protein sequence ID" value="TDY40585.1"/>
    <property type="molecule type" value="Genomic_DNA"/>
</dbReference>
<protein>
    <submittedName>
        <fullName evidence="1">Uncharacterized protein</fullName>
    </submittedName>
</protein>
<dbReference type="AlphaFoldDB" id="A0A4R8LDD7"/>
<evidence type="ECO:0000313" key="2">
    <source>
        <dbReference type="Proteomes" id="UP000294581"/>
    </source>
</evidence>
<proteinExistence type="predicted"/>
<sequence length="48" mass="5638">MNKEADLTCTLCHRPIESKQEAWNDDCGQLYCSKNCHQKRLTRIADRN</sequence>
<reference evidence="1 2" key="1">
    <citation type="submission" date="2019-03" db="EMBL/GenBank/DDBJ databases">
        <title>Genomic Encyclopedia of Type Strains, Phase IV (KMG-IV): sequencing the most valuable type-strain genomes for metagenomic binning, comparative biology and taxonomic classification.</title>
        <authorList>
            <person name="Goeker M."/>
        </authorList>
    </citation>
    <scope>NUCLEOTIDE SEQUENCE [LARGE SCALE GENOMIC DNA]</scope>
    <source>
        <strain evidence="1 2">DSM 17974</strain>
    </source>
</reference>
<gene>
    <name evidence="1" type="ORF">C7445_1195</name>
</gene>
<comment type="caution">
    <text evidence="1">The sequence shown here is derived from an EMBL/GenBank/DDBJ whole genome shotgun (WGS) entry which is preliminary data.</text>
</comment>
<evidence type="ECO:0000313" key="1">
    <source>
        <dbReference type="EMBL" id="TDY40585.1"/>
    </source>
</evidence>
<name>A0A4R8LDD7_9BACL</name>
<organism evidence="1 2">
    <name type="scientific">Alicyclobacillus sacchari</name>
    <dbReference type="NCBI Taxonomy" id="392010"/>
    <lineage>
        <taxon>Bacteria</taxon>
        <taxon>Bacillati</taxon>
        <taxon>Bacillota</taxon>
        <taxon>Bacilli</taxon>
        <taxon>Bacillales</taxon>
        <taxon>Alicyclobacillaceae</taxon>
        <taxon>Alicyclobacillus</taxon>
    </lineage>
</organism>
<accession>A0A4R8LDD7</accession>